<evidence type="ECO:0000313" key="2">
    <source>
        <dbReference type="EMBL" id="OMJ91881.1"/>
    </source>
</evidence>
<evidence type="ECO:0000256" key="1">
    <source>
        <dbReference type="SAM" id="MobiDB-lite"/>
    </source>
</evidence>
<dbReference type="InterPro" id="IPR036915">
    <property type="entry name" value="Cyclin-like_sf"/>
</dbReference>
<gene>
    <name evidence="2" type="ORF">SteCoe_5437</name>
</gene>
<name>A0A1R2CSA0_9CILI</name>
<dbReference type="PANTHER" id="PTHR14248">
    <property type="entry name" value="CYCLIN Y, ISOFORM A"/>
    <property type="match status" value="1"/>
</dbReference>
<dbReference type="CDD" id="cd20540">
    <property type="entry name" value="CYCLIN_CCNY_like"/>
    <property type="match status" value="1"/>
</dbReference>
<dbReference type="Gene3D" id="1.10.472.10">
    <property type="entry name" value="Cyclin-like"/>
    <property type="match status" value="1"/>
</dbReference>
<dbReference type="SUPFAM" id="SSF47954">
    <property type="entry name" value="Cyclin-like"/>
    <property type="match status" value="1"/>
</dbReference>
<evidence type="ECO:0000313" key="3">
    <source>
        <dbReference type="Proteomes" id="UP000187209"/>
    </source>
</evidence>
<feature type="region of interest" description="Disordered" evidence="1">
    <location>
        <begin position="96"/>
        <end position="126"/>
    </location>
</feature>
<keyword evidence="3" id="KW-1185">Reference proteome</keyword>
<sequence length="460" mass="53311">MSNQITKKPIRNTKPKLAPPKKCEEESALLLLLKKYNLQAYYKPLAEKGFDQNLRLLVSMSDQDLEELLNSIKFFPGHRSKFVGVLSLLKKLSVKDTPRRSSSSTRSHSKEKQKRPGSCKSKVSNDRSNLRKMLEFQESDYKNQSDTDRSEYIKQQLTTSTMLKPKIENLEAELEEAHKKIRELTIQLENQSPTPKKSQIFDPFEPLPKINKQELELGVSYDSSKMSSTLYHLDIEEICKCLSKVLRKMILEGDNPNYMSFSATNSETSSVCSTKISVSHGIIELFNQKFHDPYSRIGVFPGEDEIYNISKNIIIRSRMEKECSIICLIYIERLRSMTGIYPTERNWKRLLFLCLVLASKIWDDESYENQNFADVFSNISLRDLNSMEITFLDLVDYKVGINKSEYAKFYFLLRTFTDKKCKSFPLVPLDVDTVRKLQGAANNAEVKLRELHKENLYKSF</sequence>
<dbReference type="EMBL" id="MPUH01000072">
    <property type="protein sequence ID" value="OMJ91881.1"/>
    <property type="molecule type" value="Genomic_DNA"/>
</dbReference>
<dbReference type="Pfam" id="PF08613">
    <property type="entry name" value="Cyclin"/>
    <property type="match status" value="1"/>
</dbReference>
<protein>
    <recommendedName>
        <fullName evidence="4">Cyclin N-terminal domain-containing protein</fullName>
    </recommendedName>
</protein>
<organism evidence="2 3">
    <name type="scientific">Stentor coeruleus</name>
    <dbReference type="NCBI Taxonomy" id="5963"/>
    <lineage>
        <taxon>Eukaryota</taxon>
        <taxon>Sar</taxon>
        <taxon>Alveolata</taxon>
        <taxon>Ciliophora</taxon>
        <taxon>Postciliodesmatophora</taxon>
        <taxon>Heterotrichea</taxon>
        <taxon>Heterotrichida</taxon>
        <taxon>Stentoridae</taxon>
        <taxon>Stentor</taxon>
    </lineage>
</organism>
<proteinExistence type="predicted"/>
<dbReference type="InterPro" id="IPR013922">
    <property type="entry name" value="Cyclin_PHO80-like"/>
</dbReference>
<comment type="caution">
    <text evidence="2">The sequence shown here is derived from an EMBL/GenBank/DDBJ whole genome shotgun (WGS) entry which is preliminary data.</text>
</comment>
<dbReference type="InterPro" id="IPR013761">
    <property type="entry name" value="SAM/pointed_sf"/>
</dbReference>
<evidence type="ECO:0008006" key="4">
    <source>
        <dbReference type="Google" id="ProtNLM"/>
    </source>
</evidence>
<dbReference type="GO" id="GO:0019901">
    <property type="term" value="F:protein kinase binding"/>
    <property type="evidence" value="ECO:0007669"/>
    <property type="project" value="InterPro"/>
</dbReference>
<dbReference type="Proteomes" id="UP000187209">
    <property type="component" value="Unassembled WGS sequence"/>
</dbReference>
<feature type="compositionally biased region" description="Basic residues" evidence="1">
    <location>
        <begin position="107"/>
        <end position="117"/>
    </location>
</feature>
<reference evidence="2 3" key="1">
    <citation type="submission" date="2016-11" db="EMBL/GenBank/DDBJ databases">
        <title>The macronuclear genome of Stentor coeruleus: a giant cell with tiny introns.</title>
        <authorList>
            <person name="Slabodnick M."/>
            <person name="Ruby J.G."/>
            <person name="Reiff S.B."/>
            <person name="Swart E.C."/>
            <person name="Gosai S."/>
            <person name="Prabakaran S."/>
            <person name="Witkowska E."/>
            <person name="Larue G.E."/>
            <person name="Fisher S."/>
            <person name="Freeman R.M."/>
            <person name="Gunawardena J."/>
            <person name="Chu W."/>
            <person name="Stover N.A."/>
            <person name="Gregory B.D."/>
            <person name="Nowacki M."/>
            <person name="Derisi J."/>
            <person name="Roy S.W."/>
            <person name="Marshall W.F."/>
            <person name="Sood P."/>
        </authorList>
    </citation>
    <scope>NUCLEOTIDE SEQUENCE [LARGE SCALE GENOMIC DNA]</scope>
    <source>
        <strain evidence="2">WM001</strain>
    </source>
</reference>
<accession>A0A1R2CSA0</accession>
<dbReference type="OrthoDB" id="10250320at2759"/>
<dbReference type="AlphaFoldDB" id="A0A1R2CSA0"/>
<dbReference type="Gene3D" id="1.10.150.50">
    <property type="entry name" value="Transcription Factor, Ets-1"/>
    <property type="match status" value="1"/>
</dbReference>